<dbReference type="OrthoDB" id="1707591at2"/>
<dbReference type="EMBL" id="FQXR01000017">
    <property type="protein sequence ID" value="SHI16775.1"/>
    <property type="molecule type" value="Genomic_DNA"/>
</dbReference>
<evidence type="ECO:0000313" key="1">
    <source>
        <dbReference type="EMBL" id="SHI16775.1"/>
    </source>
</evidence>
<protein>
    <submittedName>
        <fullName evidence="1">Uncharacterized protein</fullName>
    </submittedName>
</protein>
<dbReference type="STRING" id="1123281.SAMN02745180_02531"/>
<dbReference type="RefSeq" id="WP_072745157.1">
    <property type="nucleotide sequence ID" value="NZ_FQXR01000017.1"/>
</dbReference>
<keyword evidence="2" id="KW-1185">Reference proteome</keyword>
<dbReference type="AlphaFoldDB" id="A0A1M5YXS7"/>
<sequence>MKNKKHLVLIFVLAILVLVSGCTKKKDSKKENKPVQSIDEEMAKVEENKIKKIMDDFRVLISENKEPYEIIKFIDENIDQTSEVEAAEMIKEFELVQEKYMNIYAEELYKSNRQEILNLTFPNGEYDPQKLDAIEDGELKQLVTKIAESKYKLINVEGSFFPIIDYGSFKKYEKYLSEDMKGYLNIKSLESDSPSMTDGGLIITWDELANRLIKTEKYLMKYPEGLKNEEILRLYGEYLIKYMSGGDNTPIYNMEDNKILEDVLESYKKTIVNNKNTITADIMSKYLKLIGENEYIVDDVLTSKVVDLYNEAIDRLEEHK</sequence>
<reference evidence="1 2" key="1">
    <citation type="submission" date="2016-11" db="EMBL/GenBank/DDBJ databases">
        <authorList>
            <person name="Jaros S."/>
            <person name="Januszkiewicz K."/>
            <person name="Wedrychowicz H."/>
        </authorList>
    </citation>
    <scope>NUCLEOTIDE SEQUENCE [LARGE SCALE GENOMIC DNA]</scope>
    <source>
        <strain evidence="1 2">DSM 13106</strain>
    </source>
</reference>
<dbReference type="Proteomes" id="UP000184389">
    <property type="component" value="Unassembled WGS sequence"/>
</dbReference>
<evidence type="ECO:0000313" key="2">
    <source>
        <dbReference type="Proteomes" id="UP000184389"/>
    </source>
</evidence>
<accession>A0A1M5YXS7</accession>
<name>A0A1M5YXS7_9FIRM</name>
<dbReference type="PROSITE" id="PS51257">
    <property type="entry name" value="PROKAR_LIPOPROTEIN"/>
    <property type="match status" value="1"/>
</dbReference>
<gene>
    <name evidence="1" type="ORF">SAMN02745180_02531</name>
</gene>
<proteinExistence type="predicted"/>
<organism evidence="1 2">
    <name type="scientific">Sporanaerobacter acetigenes DSM 13106</name>
    <dbReference type="NCBI Taxonomy" id="1123281"/>
    <lineage>
        <taxon>Bacteria</taxon>
        <taxon>Bacillati</taxon>
        <taxon>Bacillota</taxon>
        <taxon>Tissierellia</taxon>
        <taxon>Tissierellales</taxon>
        <taxon>Sporanaerobacteraceae</taxon>
        <taxon>Sporanaerobacter</taxon>
    </lineage>
</organism>